<reference evidence="12 13" key="1">
    <citation type="submission" date="2016-10" db="EMBL/GenBank/DDBJ databases">
        <authorList>
            <person name="de Groot N.N."/>
        </authorList>
    </citation>
    <scope>NUCLEOTIDE SEQUENCE [LARGE SCALE GENOMIC DNA]</scope>
    <source>
        <strain evidence="12 13">D15d</strain>
    </source>
</reference>
<gene>
    <name evidence="12" type="ORF">SAMN05216537_1093</name>
</gene>
<dbReference type="FunFam" id="3.40.50.300:FF:000221">
    <property type="entry name" value="Multidrug ABC transporter ATP-binding protein"/>
    <property type="match status" value="1"/>
</dbReference>
<evidence type="ECO:0000313" key="13">
    <source>
        <dbReference type="Proteomes" id="UP000236726"/>
    </source>
</evidence>
<dbReference type="Proteomes" id="UP000236726">
    <property type="component" value="Unassembled WGS sequence"/>
</dbReference>
<dbReference type="GO" id="GO:0005886">
    <property type="term" value="C:plasma membrane"/>
    <property type="evidence" value="ECO:0007669"/>
    <property type="project" value="UniProtKB-SubCell"/>
</dbReference>
<name>A0A1H5V0D2_9FIRM</name>
<dbReference type="PROSITE" id="PS50893">
    <property type="entry name" value="ABC_TRANSPORTER_2"/>
    <property type="match status" value="1"/>
</dbReference>
<dbReference type="Pfam" id="PF00005">
    <property type="entry name" value="ABC_tran"/>
    <property type="match status" value="1"/>
</dbReference>
<evidence type="ECO:0000256" key="1">
    <source>
        <dbReference type="ARBA" id="ARBA00004651"/>
    </source>
</evidence>
<keyword evidence="2" id="KW-0813">Transport</keyword>
<dbReference type="SUPFAM" id="SSF52540">
    <property type="entry name" value="P-loop containing nucleoside triphosphate hydrolases"/>
    <property type="match status" value="1"/>
</dbReference>
<dbReference type="GO" id="GO:0140359">
    <property type="term" value="F:ABC-type transporter activity"/>
    <property type="evidence" value="ECO:0007669"/>
    <property type="project" value="InterPro"/>
</dbReference>
<keyword evidence="8 9" id="KW-0472">Membrane</keyword>
<keyword evidence="13" id="KW-1185">Reference proteome</keyword>
<dbReference type="InterPro" id="IPR036640">
    <property type="entry name" value="ABC1_TM_sf"/>
</dbReference>
<dbReference type="SMART" id="SM00382">
    <property type="entry name" value="AAA"/>
    <property type="match status" value="1"/>
</dbReference>
<feature type="transmembrane region" description="Helical" evidence="9">
    <location>
        <begin position="199"/>
        <end position="227"/>
    </location>
</feature>
<protein>
    <submittedName>
        <fullName evidence="12">ATP-binding cassette, subfamily B</fullName>
    </submittedName>
</protein>
<feature type="transmembrane region" description="Helical" evidence="9">
    <location>
        <begin position="305"/>
        <end position="328"/>
    </location>
</feature>
<dbReference type="Gene3D" id="3.40.50.300">
    <property type="entry name" value="P-loop containing nucleotide triphosphate hydrolases"/>
    <property type="match status" value="1"/>
</dbReference>
<evidence type="ECO:0000256" key="3">
    <source>
        <dbReference type="ARBA" id="ARBA00022475"/>
    </source>
</evidence>
<keyword evidence="3" id="KW-1003">Cell membrane</keyword>
<keyword evidence="4 9" id="KW-0812">Transmembrane</keyword>
<proteinExistence type="predicted"/>
<dbReference type="PANTHER" id="PTHR24221:SF276">
    <property type="entry name" value="ABC TRANSPORTER, ATP-BINDING_PERMEASE PROTEIN"/>
    <property type="match status" value="1"/>
</dbReference>
<organism evidence="12 13">
    <name type="scientific">Lachnospira multipara</name>
    <dbReference type="NCBI Taxonomy" id="28051"/>
    <lineage>
        <taxon>Bacteria</taxon>
        <taxon>Bacillati</taxon>
        <taxon>Bacillota</taxon>
        <taxon>Clostridia</taxon>
        <taxon>Lachnospirales</taxon>
        <taxon>Lachnospiraceae</taxon>
        <taxon>Lachnospira</taxon>
    </lineage>
</organism>
<evidence type="ECO:0000256" key="4">
    <source>
        <dbReference type="ARBA" id="ARBA00022692"/>
    </source>
</evidence>
<dbReference type="GO" id="GO:0016887">
    <property type="term" value="F:ATP hydrolysis activity"/>
    <property type="evidence" value="ECO:0007669"/>
    <property type="project" value="InterPro"/>
</dbReference>
<dbReference type="InterPro" id="IPR003593">
    <property type="entry name" value="AAA+_ATPase"/>
</dbReference>
<feature type="transmembrane region" description="Helical" evidence="9">
    <location>
        <begin position="387"/>
        <end position="408"/>
    </location>
</feature>
<dbReference type="CDD" id="cd18548">
    <property type="entry name" value="ABC_6TM_Tm287_like"/>
    <property type="match status" value="1"/>
</dbReference>
<evidence type="ECO:0000313" key="12">
    <source>
        <dbReference type="EMBL" id="SEF79937.1"/>
    </source>
</evidence>
<evidence type="ECO:0000256" key="8">
    <source>
        <dbReference type="ARBA" id="ARBA00023136"/>
    </source>
</evidence>
<dbReference type="GO" id="GO:0005524">
    <property type="term" value="F:ATP binding"/>
    <property type="evidence" value="ECO:0007669"/>
    <property type="project" value="UniProtKB-KW"/>
</dbReference>
<dbReference type="PANTHER" id="PTHR24221">
    <property type="entry name" value="ATP-BINDING CASSETTE SUB-FAMILY B"/>
    <property type="match status" value="1"/>
</dbReference>
<dbReference type="InterPro" id="IPR017871">
    <property type="entry name" value="ABC_transporter-like_CS"/>
</dbReference>
<dbReference type="AlphaFoldDB" id="A0A1H5V0D2"/>
<evidence type="ECO:0000259" key="11">
    <source>
        <dbReference type="PROSITE" id="PS50929"/>
    </source>
</evidence>
<dbReference type="Gene3D" id="1.20.1560.10">
    <property type="entry name" value="ABC transporter type 1, transmembrane domain"/>
    <property type="match status" value="1"/>
</dbReference>
<keyword evidence="5" id="KW-0547">Nucleotide-binding</keyword>
<evidence type="ECO:0000259" key="10">
    <source>
        <dbReference type="PROSITE" id="PS50893"/>
    </source>
</evidence>
<dbReference type="SUPFAM" id="SSF90123">
    <property type="entry name" value="ABC transporter transmembrane region"/>
    <property type="match status" value="1"/>
</dbReference>
<dbReference type="PROSITE" id="PS50929">
    <property type="entry name" value="ABC_TM1F"/>
    <property type="match status" value="1"/>
</dbReference>
<dbReference type="InterPro" id="IPR039421">
    <property type="entry name" value="Type_1_exporter"/>
</dbReference>
<dbReference type="EMBL" id="FNUL01000009">
    <property type="protein sequence ID" value="SEF79937.1"/>
    <property type="molecule type" value="Genomic_DNA"/>
</dbReference>
<accession>A0A1H5V0D2</accession>
<feature type="domain" description="ABC transporter" evidence="10">
    <location>
        <begin position="482"/>
        <end position="717"/>
    </location>
</feature>
<dbReference type="RefSeq" id="WP_103952867.1">
    <property type="nucleotide sequence ID" value="NZ_FNUL01000009.1"/>
</dbReference>
<evidence type="ECO:0000256" key="2">
    <source>
        <dbReference type="ARBA" id="ARBA00022448"/>
    </source>
</evidence>
<evidence type="ECO:0000256" key="9">
    <source>
        <dbReference type="SAM" id="Phobius"/>
    </source>
</evidence>
<dbReference type="InterPro" id="IPR027417">
    <property type="entry name" value="P-loop_NTPase"/>
</dbReference>
<keyword evidence="6 12" id="KW-0067">ATP-binding</keyword>
<dbReference type="PROSITE" id="PS00211">
    <property type="entry name" value="ABC_TRANSPORTER_1"/>
    <property type="match status" value="1"/>
</dbReference>
<feature type="domain" description="ABC transmembrane type-1" evidence="11">
    <location>
        <begin position="196"/>
        <end position="448"/>
    </location>
</feature>
<sequence>MKRILKAIAPYWKTVILIVALLGLQAYCDLGLPQYTSNIIDVGIINGGVDHVLPEEITSSDYEFAIFFMNEEELKIWENSYDFDEESSNYVLNVKSEEKLSEYDEDMAFVIMIANAVSQEMESSANAADTTAVDANQGSDASAYAATGVTDYSAMVSQIREEFQETYDTMGESLIKTTAITYAKAEMEKAGMDMDAYQIHYLIIAGLKMLLMALVIAVATILVGYFASRVAAGIGRDLRGQLYTTVMSFSNAEMDQFSTASLITRTTNDVQQIQFVAVLMLRMILYAPILGIGGVIRVVNTKAGMGWVIALAVVVILGFVGLLMAIALPKFKAMQKLVDRVNLVSREILTGIPVIRAFGREKHEEERFDVANVDLTKTTLFTNRTMTFMLPVMTVLMNGLSVLIVWVSAKRIDMGVMQVGTMTAFLTYAIQIVMSFLMLTGLSIMLPRSIVAAERIDEVLVTKSSIKDAKETKEVSDVKGVIEFDHVDFMYPNAKANVLTDITFTAKPGETTAIIGSTGCGKSTLVNLIPRLYDVTKGKISLDGVDIRDIKLHDLRDALGVVPQKGVLFSGDIESNIKFGRDEASREDVVKAAEIAQAIEFIDKKSDTYSSPIAQGGSNVSGGQKQRLSIARAIAKQPKVYIFDDSFSALDLKTDAKLRAELAKNVSDATVIIVAQRISTILHADQILVMEDGVIVGKGTHKELLENCETYRQIASSQLSKEELYGGDNNGR</sequence>
<feature type="transmembrane region" description="Helical" evidence="9">
    <location>
        <begin position="275"/>
        <end position="299"/>
    </location>
</feature>
<dbReference type="InterPro" id="IPR011527">
    <property type="entry name" value="ABC1_TM_dom"/>
</dbReference>
<comment type="subcellular location">
    <subcellularLocation>
        <location evidence="1">Cell membrane</location>
        <topology evidence="1">Multi-pass membrane protein</topology>
    </subcellularLocation>
</comment>
<dbReference type="STRING" id="1410661.GCA_000702205_01657"/>
<evidence type="ECO:0000256" key="7">
    <source>
        <dbReference type="ARBA" id="ARBA00022989"/>
    </source>
</evidence>
<dbReference type="InterPro" id="IPR003439">
    <property type="entry name" value="ABC_transporter-like_ATP-bd"/>
</dbReference>
<evidence type="ECO:0000256" key="5">
    <source>
        <dbReference type="ARBA" id="ARBA00022741"/>
    </source>
</evidence>
<dbReference type="Pfam" id="PF00664">
    <property type="entry name" value="ABC_membrane"/>
    <property type="match status" value="1"/>
</dbReference>
<evidence type="ECO:0000256" key="6">
    <source>
        <dbReference type="ARBA" id="ARBA00022840"/>
    </source>
</evidence>
<keyword evidence="7 9" id="KW-1133">Transmembrane helix</keyword>
<feature type="transmembrane region" description="Helical" evidence="9">
    <location>
        <begin position="428"/>
        <end position="446"/>
    </location>
</feature>